<sequence>MKEMINKEDIDNWRRLMQLGAKDEGLKRINELMKCNNSRYYAQIIGVKN</sequence>
<organism evidence="1 2">
    <name type="scientific">Pontibacillus yanchengensis</name>
    <dbReference type="NCBI Taxonomy" id="462910"/>
    <lineage>
        <taxon>Bacteria</taxon>
        <taxon>Bacillati</taxon>
        <taxon>Bacillota</taxon>
        <taxon>Bacilli</taxon>
        <taxon>Bacillales</taxon>
        <taxon>Bacillaceae</taxon>
        <taxon>Pontibacillus</taxon>
    </lineage>
</organism>
<proteinExistence type="predicted"/>
<dbReference type="AlphaFoldDB" id="A0A6I4ZTV5"/>
<name>A0A6I4ZTV5_9BACI</name>
<dbReference type="RefSeq" id="WP_237458571.1">
    <property type="nucleotide sequence ID" value="NZ_WMEQ01000005.1"/>
</dbReference>
<protein>
    <submittedName>
        <fullName evidence="1">Uncharacterized protein</fullName>
    </submittedName>
</protein>
<reference evidence="1 2" key="1">
    <citation type="submission" date="2019-11" db="EMBL/GenBank/DDBJ databases">
        <title>Genome sequences of 17 halophilic strains isolated from different environments.</title>
        <authorList>
            <person name="Furrow R.E."/>
        </authorList>
    </citation>
    <scope>NUCLEOTIDE SEQUENCE [LARGE SCALE GENOMIC DNA]</scope>
    <source>
        <strain evidence="1 2">22514_16_FS</strain>
    </source>
</reference>
<evidence type="ECO:0000313" key="2">
    <source>
        <dbReference type="Proteomes" id="UP000468638"/>
    </source>
</evidence>
<dbReference type="EMBL" id="WMEQ01000005">
    <property type="protein sequence ID" value="MYL33665.1"/>
    <property type="molecule type" value="Genomic_DNA"/>
</dbReference>
<dbReference type="Proteomes" id="UP000468638">
    <property type="component" value="Unassembled WGS sequence"/>
</dbReference>
<comment type="caution">
    <text evidence="1">The sequence shown here is derived from an EMBL/GenBank/DDBJ whole genome shotgun (WGS) entry which is preliminary data.</text>
</comment>
<gene>
    <name evidence="1" type="ORF">GLW05_08655</name>
</gene>
<evidence type="ECO:0000313" key="1">
    <source>
        <dbReference type="EMBL" id="MYL33665.1"/>
    </source>
</evidence>
<accession>A0A6I4ZTV5</accession>